<evidence type="ECO:0000256" key="1">
    <source>
        <dbReference type="SAM" id="Phobius"/>
    </source>
</evidence>
<dbReference type="OrthoDB" id="2424898at2759"/>
<keyword evidence="1" id="KW-0472">Membrane</keyword>
<sequence>MEYFLGGMSNFDPGGDVLIKLDNMLISEVLIGGNVTNYNLEFGILAFGILAFGFRICMTELHVCSAKIIKSLKFSGIVLVNTKTTRYSDGLDVWHMEVAGPSNNAINDHIVNDTRKTLCTNLLNLVMIM</sequence>
<dbReference type="AlphaFoldDB" id="A0A397I4E8"/>
<organism evidence="2 3">
    <name type="scientific">Diversispora epigaea</name>
    <dbReference type="NCBI Taxonomy" id="1348612"/>
    <lineage>
        <taxon>Eukaryota</taxon>
        <taxon>Fungi</taxon>
        <taxon>Fungi incertae sedis</taxon>
        <taxon>Mucoromycota</taxon>
        <taxon>Glomeromycotina</taxon>
        <taxon>Glomeromycetes</taxon>
        <taxon>Diversisporales</taxon>
        <taxon>Diversisporaceae</taxon>
        <taxon>Diversispora</taxon>
    </lineage>
</organism>
<name>A0A397I4E8_9GLOM</name>
<keyword evidence="1" id="KW-0812">Transmembrane</keyword>
<keyword evidence="3" id="KW-1185">Reference proteome</keyword>
<comment type="caution">
    <text evidence="2">The sequence shown here is derived from an EMBL/GenBank/DDBJ whole genome shotgun (WGS) entry which is preliminary data.</text>
</comment>
<accession>A0A397I4E8</accession>
<dbReference type="EMBL" id="PQFF01000264">
    <property type="protein sequence ID" value="RHZ69118.1"/>
    <property type="molecule type" value="Genomic_DNA"/>
</dbReference>
<gene>
    <name evidence="2" type="ORF">Glove_290g23</name>
</gene>
<keyword evidence="1" id="KW-1133">Transmembrane helix</keyword>
<proteinExistence type="predicted"/>
<protein>
    <submittedName>
        <fullName evidence="2">Uncharacterized protein</fullName>
    </submittedName>
</protein>
<evidence type="ECO:0000313" key="3">
    <source>
        <dbReference type="Proteomes" id="UP000266861"/>
    </source>
</evidence>
<feature type="transmembrane region" description="Helical" evidence="1">
    <location>
        <begin position="42"/>
        <end position="63"/>
    </location>
</feature>
<dbReference type="Proteomes" id="UP000266861">
    <property type="component" value="Unassembled WGS sequence"/>
</dbReference>
<evidence type="ECO:0000313" key="2">
    <source>
        <dbReference type="EMBL" id="RHZ69118.1"/>
    </source>
</evidence>
<reference evidence="2 3" key="1">
    <citation type="submission" date="2018-08" db="EMBL/GenBank/DDBJ databases">
        <title>Genome and evolution of the arbuscular mycorrhizal fungus Diversispora epigaea (formerly Glomus versiforme) and its bacterial endosymbionts.</title>
        <authorList>
            <person name="Sun X."/>
            <person name="Fei Z."/>
            <person name="Harrison M."/>
        </authorList>
    </citation>
    <scope>NUCLEOTIDE SEQUENCE [LARGE SCALE GENOMIC DNA]</scope>
    <source>
        <strain evidence="2 3">IT104</strain>
    </source>
</reference>